<proteinExistence type="predicted"/>
<dbReference type="EMBL" id="JH792881">
    <property type="protein sequence ID" value="ELQ37659.1"/>
    <property type="molecule type" value="Genomic_DNA"/>
</dbReference>
<protein>
    <submittedName>
        <fullName evidence="1">Uncharacterized protein</fullName>
    </submittedName>
</protein>
<dbReference type="AlphaFoldDB" id="A0AA97NWG0"/>
<dbReference type="Gene3D" id="3.40.50.150">
    <property type="entry name" value="Vaccinia Virus protein VP39"/>
    <property type="match status" value="1"/>
</dbReference>
<gene>
    <name evidence="1" type="ORF">OOU_Y34scaffold00586g2</name>
</gene>
<name>A0AA97NWG0_PYRO3</name>
<sequence>MLGSTTVKSSSASHNRLDLVECRQTQCLLRGGKTILLYTKRPAADFTLFDERQIPKGLDQSLGIKIALPPSDWPQLILNLHAQITSKLGSTGCLEWLGLSATGSLARGRLLDYAAGHSLVTEALVHHFTAAVGIDVSEAMVDQYRAEELSPIPVVKKKAQLFCVIATKK</sequence>
<accession>A0AA97NWG0</accession>
<organism evidence="1">
    <name type="scientific">Pyricularia oryzae (strain Y34)</name>
    <name type="common">Rice blast fungus</name>
    <name type="synonym">Magnaporthe oryzae</name>
    <dbReference type="NCBI Taxonomy" id="1143189"/>
    <lineage>
        <taxon>Eukaryota</taxon>
        <taxon>Fungi</taxon>
        <taxon>Dikarya</taxon>
        <taxon>Ascomycota</taxon>
        <taxon>Pezizomycotina</taxon>
        <taxon>Sordariomycetes</taxon>
        <taxon>Sordariomycetidae</taxon>
        <taxon>Magnaporthales</taxon>
        <taxon>Pyriculariaceae</taxon>
        <taxon>Pyricularia</taxon>
    </lineage>
</organism>
<dbReference type="InterPro" id="IPR029063">
    <property type="entry name" value="SAM-dependent_MTases_sf"/>
</dbReference>
<dbReference type="SUPFAM" id="SSF53335">
    <property type="entry name" value="S-adenosyl-L-methionine-dependent methyltransferases"/>
    <property type="match status" value="1"/>
</dbReference>
<reference evidence="1" key="1">
    <citation type="journal article" date="2012" name="PLoS Genet.">
        <title>Comparative analysis of the genomes of two field isolates of the rice blast fungus Magnaporthe oryzae.</title>
        <authorList>
            <person name="Xue M."/>
            <person name="Yang J."/>
            <person name="Li Z."/>
            <person name="Hu S."/>
            <person name="Yao N."/>
            <person name="Dean R.A."/>
            <person name="Zhao W."/>
            <person name="Shen M."/>
            <person name="Zhang H."/>
            <person name="Li C."/>
            <person name="Liu L."/>
            <person name="Cao L."/>
            <person name="Xu X."/>
            <person name="Xing Y."/>
            <person name="Hsiang T."/>
            <person name="Zhang Z."/>
            <person name="Xu J.R."/>
            <person name="Peng Y.L."/>
        </authorList>
    </citation>
    <scope>NUCLEOTIDE SEQUENCE</scope>
    <source>
        <strain evidence="1">Y34</strain>
    </source>
</reference>
<dbReference type="Proteomes" id="UP000011086">
    <property type="component" value="Unassembled WGS sequence"/>
</dbReference>
<evidence type="ECO:0000313" key="1">
    <source>
        <dbReference type="EMBL" id="ELQ37659.1"/>
    </source>
</evidence>